<dbReference type="PANTHER" id="PTHR35910:SF6">
    <property type="entry name" value="2EXR DOMAIN-CONTAINING PROTEIN"/>
    <property type="match status" value="1"/>
</dbReference>
<dbReference type="Proteomes" id="UP001303647">
    <property type="component" value="Unassembled WGS sequence"/>
</dbReference>
<evidence type="ECO:0000259" key="1">
    <source>
        <dbReference type="Pfam" id="PF20150"/>
    </source>
</evidence>
<keyword evidence="3" id="KW-1185">Reference proteome</keyword>
<protein>
    <recommendedName>
        <fullName evidence="1">2EXR domain-containing protein</fullName>
    </recommendedName>
</protein>
<reference evidence="2" key="2">
    <citation type="submission" date="2023-05" db="EMBL/GenBank/DDBJ databases">
        <authorList>
            <consortium name="Lawrence Berkeley National Laboratory"/>
            <person name="Steindorff A."/>
            <person name="Hensen N."/>
            <person name="Bonometti L."/>
            <person name="Westerberg I."/>
            <person name="Brannstrom I.O."/>
            <person name="Guillou S."/>
            <person name="Cros-Aarteil S."/>
            <person name="Calhoun S."/>
            <person name="Haridas S."/>
            <person name="Kuo A."/>
            <person name="Mondo S."/>
            <person name="Pangilinan J."/>
            <person name="Riley R."/>
            <person name="Labutti K."/>
            <person name="Andreopoulos B."/>
            <person name="Lipzen A."/>
            <person name="Chen C."/>
            <person name="Yanf M."/>
            <person name="Daum C."/>
            <person name="Ng V."/>
            <person name="Clum A."/>
            <person name="Ohm R."/>
            <person name="Martin F."/>
            <person name="Silar P."/>
            <person name="Natvig D."/>
            <person name="Lalanne C."/>
            <person name="Gautier V."/>
            <person name="Ament-Velasquez S.L."/>
            <person name="Kruys A."/>
            <person name="Hutchinson M.I."/>
            <person name="Powell A.J."/>
            <person name="Barry K."/>
            <person name="Miller A.N."/>
            <person name="Grigoriev I.V."/>
            <person name="Debuchy R."/>
            <person name="Gladieux P."/>
            <person name="Thoren M.H."/>
            <person name="Johannesson H."/>
        </authorList>
    </citation>
    <scope>NUCLEOTIDE SEQUENCE</scope>
    <source>
        <strain evidence="2">CBS 359.72</strain>
    </source>
</reference>
<dbReference type="InterPro" id="IPR045518">
    <property type="entry name" value="2EXR"/>
</dbReference>
<name>A0AAN7HP15_9PEZI</name>
<dbReference type="AlphaFoldDB" id="A0AAN7HP15"/>
<reference evidence="2" key="1">
    <citation type="journal article" date="2023" name="Mol. Phylogenet. Evol.">
        <title>Genome-scale phylogeny and comparative genomics of the fungal order Sordariales.</title>
        <authorList>
            <person name="Hensen N."/>
            <person name="Bonometti L."/>
            <person name="Westerberg I."/>
            <person name="Brannstrom I.O."/>
            <person name="Guillou S."/>
            <person name="Cros-Aarteil S."/>
            <person name="Calhoun S."/>
            <person name="Haridas S."/>
            <person name="Kuo A."/>
            <person name="Mondo S."/>
            <person name="Pangilinan J."/>
            <person name="Riley R."/>
            <person name="LaButti K."/>
            <person name="Andreopoulos B."/>
            <person name="Lipzen A."/>
            <person name="Chen C."/>
            <person name="Yan M."/>
            <person name="Daum C."/>
            <person name="Ng V."/>
            <person name="Clum A."/>
            <person name="Steindorff A."/>
            <person name="Ohm R.A."/>
            <person name="Martin F."/>
            <person name="Silar P."/>
            <person name="Natvig D.O."/>
            <person name="Lalanne C."/>
            <person name="Gautier V."/>
            <person name="Ament-Velasquez S.L."/>
            <person name="Kruys A."/>
            <person name="Hutchinson M.I."/>
            <person name="Powell A.J."/>
            <person name="Barry K."/>
            <person name="Miller A.N."/>
            <person name="Grigoriev I.V."/>
            <person name="Debuchy R."/>
            <person name="Gladieux P."/>
            <person name="Hiltunen Thoren M."/>
            <person name="Johannesson H."/>
        </authorList>
    </citation>
    <scope>NUCLEOTIDE SEQUENCE</scope>
    <source>
        <strain evidence="2">CBS 359.72</strain>
    </source>
</reference>
<feature type="domain" description="2EXR" evidence="1">
    <location>
        <begin position="6"/>
        <end position="106"/>
    </location>
</feature>
<dbReference type="Pfam" id="PF20150">
    <property type="entry name" value="2EXR"/>
    <property type="match status" value="1"/>
</dbReference>
<evidence type="ECO:0000313" key="3">
    <source>
        <dbReference type="Proteomes" id="UP001303647"/>
    </source>
</evidence>
<dbReference type="EMBL" id="MU857671">
    <property type="protein sequence ID" value="KAK4246589.1"/>
    <property type="molecule type" value="Genomic_DNA"/>
</dbReference>
<evidence type="ECO:0000313" key="2">
    <source>
        <dbReference type="EMBL" id="KAK4246589.1"/>
    </source>
</evidence>
<comment type="caution">
    <text evidence="2">The sequence shown here is derived from an EMBL/GenBank/DDBJ whole genome shotgun (WGS) entry which is preliminary data.</text>
</comment>
<gene>
    <name evidence="2" type="ORF">C7999DRAFT_42010</name>
</gene>
<proteinExistence type="predicted"/>
<dbReference type="PANTHER" id="PTHR35910">
    <property type="entry name" value="2EXR DOMAIN-CONTAINING PROTEIN"/>
    <property type="match status" value="1"/>
</dbReference>
<organism evidence="2 3">
    <name type="scientific">Corynascus novoguineensis</name>
    <dbReference type="NCBI Taxonomy" id="1126955"/>
    <lineage>
        <taxon>Eukaryota</taxon>
        <taxon>Fungi</taxon>
        <taxon>Dikarya</taxon>
        <taxon>Ascomycota</taxon>
        <taxon>Pezizomycotina</taxon>
        <taxon>Sordariomycetes</taxon>
        <taxon>Sordariomycetidae</taxon>
        <taxon>Sordariales</taxon>
        <taxon>Chaetomiaceae</taxon>
        <taxon>Corynascus</taxon>
    </lineage>
</organism>
<accession>A0AAN7HP15</accession>
<sequence>MFHQTFPQFTKLPPEIRAMIWELCLPKRLIRLSSLVIANSHHYYPEVALDPTIEKLLKFVFSRKCVISQVCRESRAVATLCRVPVVKLDLPWLGRSSWFDPRTDTLILDCDVFWSHKSLWLQLRKVLFPGHGATNRVRLAVVKDLGNWYFNHLARITVDPDQEFRKGEEDLLPPIRQTSWPVEMKEVYLNPPMRAVAIAAGWAGPTGEAACRHVEVCYDGPLERLERLTIPYAMDMPAARTMVKEGLDKWEKEYSHLLIMSRALGFEGSEKEWRKTGKGPYPVFTMCMCDWKQW</sequence>